<comment type="caution">
    <text evidence="3">The sequence shown here is derived from an EMBL/GenBank/DDBJ whole genome shotgun (WGS) entry which is preliminary data.</text>
</comment>
<dbReference type="CDD" id="cd06257">
    <property type="entry name" value="DnaJ"/>
    <property type="match status" value="1"/>
</dbReference>
<sequence>MESVINAVNEYNKSYMDNLYEILGCDMNSSFEQITTEYKIKAKKFHPDKNLALEKDSEFFKINEAYTILSDPKSRENYDAWKSSNNFHWISSKDPILKIAETDQFSIDQTKKLNSANSTTTFRSSVEQETDDLYAKFRNYEI</sequence>
<dbReference type="OrthoDB" id="436519at2759"/>
<proteinExistence type="predicted"/>
<keyword evidence="1" id="KW-0143">Chaperone</keyword>
<evidence type="ECO:0000313" key="4">
    <source>
        <dbReference type="Proteomes" id="UP000245609"/>
    </source>
</evidence>
<evidence type="ECO:0000259" key="2">
    <source>
        <dbReference type="PROSITE" id="PS50076"/>
    </source>
</evidence>
<dbReference type="EMBL" id="MBFS01000155">
    <property type="protein sequence ID" value="PVV04153.1"/>
    <property type="molecule type" value="Genomic_DNA"/>
</dbReference>
<dbReference type="PANTHER" id="PTHR44500">
    <property type="entry name" value="DNAJ HOMOLOG SUBFAMILY C MEMBER 12"/>
    <property type="match status" value="1"/>
</dbReference>
<dbReference type="Gene3D" id="1.10.287.110">
    <property type="entry name" value="DnaJ domain"/>
    <property type="match status" value="1"/>
</dbReference>
<dbReference type="Proteomes" id="UP000245609">
    <property type="component" value="Unassembled WGS sequence"/>
</dbReference>
<dbReference type="InterPro" id="IPR029827">
    <property type="entry name" value="JDP1-like"/>
</dbReference>
<keyword evidence="4" id="KW-1185">Reference proteome</keyword>
<protein>
    <recommendedName>
        <fullName evidence="2">J domain-containing protein</fullName>
    </recommendedName>
</protein>
<name>A0A2T9ZHS0_9FUNG</name>
<dbReference type="PRINTS" id="PR00625">
    <property type="entry name" value="JDOMAIN"/>
</dbReference>
<organism evidence="3 4">
    <name type="scientific">Smittium megazygosporum</name>
    <dbReference type="NCBI Taxonomy" id="133381"/>
    <lineage>
        <taxon>Eukaryota</taxon>
        <taxon>Fungi</taxon>
        <taxon>Fungi incertae sedis</taxon>
        <taxon>Zoopagomycota</taxon>
        <taxon>Kickxellomycotina</taxon>
        <taxon>Harpellomycetes</taxon>
        <taxon>Harpellales</taxon>
        <taxon>Legeriomycetaceae</taxon>
        <taxon>Smittium</taxon>
    </lineage>
</organism>
<gene>
    <name evidence="3" type="ORF">BB560_001352</name>
</gene>
<dbReference type="STRING" id="133381.A0A2T9ZHS0"/>
<accession>A0A2T9ZHS0</accession>
<dbReference type="PANTHER" id="PTHR44500:SF1">
    <property type="entry name" value="DNAJ HOMOLOG SUBFAMILY C MEMBER 12"/>
    <property type="match status" value="1"/>
</dbReference>
<reference evidence="3 4" key="1">
    <citation type="journal article" date="2018" name="MBio">
        <title>Comparative Genomics Reveals the Core Gene Toolbox for the Fungus-Insect Symbiosis.</title>
        <authorList>
            <person name="Wang Y."/>
            <person name="Stata M."/>
            <person name="Wang W."/>
            <person name="Stajich J.E."/>
            <person name="White M.M."/>
            <person name="Moncalvo J.M."/>
        </authorList>
    </citation>
    <scope>NUCLEOTIDE SEQUENCE [LARGE SCALE GENOMIC DNA]</scope>
    <source>
        <strain evidence="3 4">SC-DP-2</strain>
    </source>
</reference>
<dbReference type="Pfam" id="PF00226">
    <property type="entry name" value="DnaJ"/>
    <property type="match status" value="1"/>
</dbReference>
<dbReference type="InterPro" id="IPR001623">
    <property type="entry name" value="DnaJ_domain"/>
</dbReference>
<dbReference type="InterPro" id="IPR036869">
    <property type="entry name" value="J_dom_sf"/>
</dbReference>
<dbReference type="GO" id="GO:0005737">
    <property type="term" value="C:cytoplasm"/>
    <property type="evidence" value="ECO:0007669"/>
    <property type="project" value="TreeGrafter"/>
</dbReference>
<dbReference type="AlphaFoldDB" id="A0A2T9ZHS0"/>
<dbReference type="SMART" id="SM00271">
    <property type="entry name" value="DnaJ"/>
    <property type="match status" value="1"/>
</dbReference>
<evidence type="ECO:0000256" key="1">
    <source>
        <dbReference type="ARBA" id="ARBA00023186"/>
    </source>
</evidence>
<dbReference type="PROSITE" id="PS50076">
    <property type="entry name" value="DNAJ_2"/>
    <property type="match status" value="1"/>
</dbReference>
<dbReference type="SUPFAM" id="SSF46565">
    <property type="entry name" value="Chaperone J-domain"/>
    <property type="match status" value="1"/>
</dbReference>
<evidence type="ECO:0000313" key="3">
    <source>
        <dbReference type="EMBL" id="PVV04153.1"/>
    </source>
</evidence>
<feature type="domain" description="J" evidence="2">
    <location>
        <begin position="18"/>
        <end position="82"/>
    </location>
</feature>